<dbReference type="EMBL" id="KI912119">
    <property type="protein sequence ID" value="ETS74572.1"/>
    <property type="molecule type" value="Genomic_DNA"/>
</dbReference>
<keyword evidence="1" id="KW-1133">Transmembrane helix</keyword>
<dbReference type="GeneID" id="19278069"/>
<evidence type="ECO:0000256" key="1">
    <source>
        <dbReference type="SAM" id="Phobius"/>
    </source>
</evidence>
<dbReference type="OrthoDB" id="5223630at2759"/>
<evidence type="ECO:0000313" key="2">
    <source>
        <dbReference type="EMBL" id="ETS74572.1"/>
    </source>
</evidence>
<reference evidence="3" key="1">
    <citation type="journal article" date="2015" name="BMC Genomics">
        <title>Genomic and transcriptomic analysis of the endophytic fungus Pestalotiopsis fici reveals its lifestyle and high potential for synthesis of natural products.</title>
        <authorList>
            <person name="Wang X."/>
            <person name="Zhang X."/>
            <person name="Liu L."/>
            <person name="Xiang M."/>
            <person name="Wang W."/>
            <person name="Sun X."/>
            <person name="Che Y."/>
            <person name="Guo L."/>
            <person name="Liu G."/>
            <person name="Guo L."/>
            <person name="Wang C."/>
            <person name="Yin W.B."/>
            <person name="Stadler M."/>
            <person name="Zhang X."/>
            <person name="Liu X."/>
        </authorList>
    </citation>
    <scope>NUCLEOTIDE SEQUENCE [LARGE SCALE GENOMIC DNA]</scope>
    <source>
        <strain evidence="3">W106-1 / CGMCC3.15140</strain>
    </source>
</reference>
<dbReference type="OMA" id="GIHETRY"/>
<protein>
    <submittedName>
        <fullName evidence="2">Uncharacterized protein</fullName>
    </submittedName>
</protein>
<keyword evidence="1" id="KW-0472">Membrane</keyword>
<accession>W3WN27</accession>
<dbReference type="eggNOG" id="ENOG502RQ9T">
    <property type="taxonomic scope" value="Eukaryota"/>
</dbReference>
<sequence length="269" mass="30051">MESWTNEENLVLSSNQSLWVQLMNQSTSEWSLGPFPSNVYAINTTYDATYAARFPNGALVIEKAGVAKIGDTAVEALIFGLVSAAAILWAFWWLWKEFKDGTWKSPPPRDIGRSQRPVRLDEGIALSTTRNDTRDNNGSRLQFPTAEEFKTALLSKYYESGISELEVLDQVTGADGNDLGRASVTSEEIETVQELLRKLYGFESEIIGQSHAQHPDNLHDLRKRSDAALVAIQRIVDGWKAGANEWDQNELGHLRDIVRALNEVTRRGG</sequence>
<name>W3WN27_PESFW</name>
<dbReference type="RefSeq" id="XP_007839828.1">
    <property type="nucleotide sequence ID" value="XM_007841637.1"/>
</dbReference>
<gene>
    <name evidence="2" type="ORF">PFICI_13056</name>
</gene>
<proteinExistence type="predicted"/>
<dbReference type="InParanoid" id="W3WN27"/>
<dbReference type="KEGG" id="pfy:PFICI_13056"/>
<feature type="transmembrane region" description="Helical" evidence="1">
    <location>
        <begin position="76"/>
        <end position="95"/>
    </location>
</feature>
<keyword evidence="1" id="KW-0812">Transmembrane</keyword>
<keyword evidence="3" id="KW-1185">Reference proteome</keyword>
<dbReference type="AlphaFoldDB" id="W3WN27"/>
<dbReference type="HOGENOM" id="CLU_1034808_0_0_1"/>
<organism evidence="2 3">
    <name type="scientific">Pestalotiopsis fici (strain W106-1 / CGMCC3.15140)</name>
    <dbReference type="NCBI Taxonomy" id="1229662"/>
    <lineage>
        <taxon>Eukaryota</taxon>
        <taxon>Fungi</taxon>
        <taxon>Dikarya</taxon>
        <taxon>Ascomycota</taxon>
        <taxon>Pezizomycotina</taxon>
        <taxon>Sordariomycetes</taxon>
        <taxon>Xylariomycetidae</taxon>
        <taxon>Amphisphaeriales</taxon>
        <taxon>Sporocadaceae</taxon>
        <taxon>Pestalotiopsis</taxon>
    </lineage>
</organism>
<evidence type="ECO:0000313" key="3">
    <source>
        <dbReference type="Proteomes" id="UP000030651"/>
    </source>
</evidence>
<dbReference type="Proteomes" id="UP000030651">
    <property type="component" value="Unassembled WGS sequence"/>
</dbReference>